<dbReference type="GO" id="GO:0004525">
    <property type="term" value="F:ribonuclease III activity"/>
    <property type="evidence" value="ECO:0007669"/>
    <property type="project" value="UniProtKB-UniRule"/>
</dbReference>
<dbReference type="PATRIC" id="fig|1619020.3.peg.337"/>
<dbReference type="CDD" id="cd00593">
    <property type="entry name" value="RIBOc"/>
    <property type="match status" value="1"/>
</dbReference>
<dbReference type="GO" id="GO:0003725">
    <property type="term" value="F:double-stranded RNA binding"/>
    <property type="evidence" value="ECO:0007669"/>
    <property type="project" value="TreeGrafter"/>
</dbReference>
<protein>
    <recommendedName>
        <fullName evidence="9">Ribonuclease 3</fullName>
        <ecNumber evidence="9">3.1.26.3</ecNumber>
    </recommendedName>
    <alternativeName>
        <fullName evidence="9">Ribonuclease III</fullName>
        <shortName evidence="9">RNase III</shortName>
    </alternativeName>
</protein>
<evidence type="ECO:0000256" key="6">
    <source>
        <dbReference type="ARBA" id="ARBA00022759"/>
    </source>
</evidence>
<comment type="catalytic activity">
    <reaction evidence="1 9">
        <text>Endonucleolytic cleavage to 5'-phosphomonoester.</text>
        <dbReference type="EC" id="3.1.26.3"/>
    </reaction>
</comment>
<feature type="active site" evidence="9">
    <location>
        <position position="133"/>
    </location>
</feature>
<dbReference type="GO" id="GO:0006364">
    <property type="term" value="P:rRNA processing"/>
    <property type="evidence" value="ECO:0007669"/>
    <property type="project" value="UniProtKB-UniRule"/>
</dbReference>
<evidence type="ECO:0000256" key="5">
    <source>
        <dbReference type="ARBA" id="ARBA00022722"/>
    </source>
</evidence>
<feature type="domain" description="DRBM" evidence="10">
    <location>
        <begin position="171"/>
        <end position="236"/>
    </location>
</feature>
<evidence type="ECO:0000256" key="8">
    <source>
        <dbReference type="ARBA" id="ARBA00022884"/>
    </source>
</evidence>
<dbReference type="Pfam" id="PF14622">
    <property type="entry name" value="Ribonucleas_3_3"/>
    <property type="match status" value="1"/>
</dbReference>
<reference evidence="12 13" key="1">
    <citation type="journal article" date="2015" name="Nature">
        <title>rRNA introns, odd ribosomes, and small enigmatic genomes across a large radiation of phyla.</title>
        <authorList>
            <person name="Brown C.T."/>
            <person name="Hug L.A."/>
            <person name="Thomas B.C."/>
            <person name="Sharon I."/>
            <person name="Castelle C.J."/>
            <person name="Singh A."/>
            <person name="Wilkins M.J."/>
            <person name="Williams K.H."/>
            <person name="Banfield J.F."/>
        </authorList>
    </citation>
    <scope>NUCLEOTIDE SEQUENCE [LARGE SCALE GENOMIC DNA]</scope>
</reference>
<comment type="subcellular location">
    <subcellularLocation>
        <location evidence="9">Cytoplasm</location>
    </subcellularLocation>
</comment>
<keyword evidence="9" id="KW-0699">rRNA-binding</keyword>
<evidence type="ECO:0000313" key="13">
    <source>
        <dbReference type="Proteomes" id="UP000034380"/>
    </source>
</evidence>
<comment type="function">
    <text evidence="9">Digests double-stranded RNA. Involved in the processing of primary rRNA transcript to yield the immediate precursors to the large and small rRNAs (23S and 16S). Processes some mRNAs, and tRNAs when they are encoded in the rRNA operon. Processes pre-crRNA and tracrRNA of type II CRISPR loci if present in the organism.</text>
</comment>
<dbReference type="PROSITE" id="PS50137">
    <property type="entry name" value="DS_RBD"/>
    <property type="match status" value="1"/>
</dbReference>
<comment type="cofactor">
    <cofactor evidence="9">
        <name>Mg(2+)</name>
        <dbReference type="ChEBI" id="CHEBI:18420"/>
    </cofactor>
</comment>
<evidence type="ECO:0000256" key="1">
    <source>
        <dbReference type="ARBA" id="ARBA00000109"/>
    </source>
</evidence>
<sequence length="240" mass="27305">MLHDSCFMTGHMSHDTSKLEHKIGVTFKNPELLLQALTHRSYINENPKWPLDHNERLEFLGDAVLELVVTEHLYRTYPNPEGELTNWRAALVNAVMLADISKVFDLNEYMLLSRGEAKDTGRARQYILANAMESLIGAIYLDQGYEKSAEFIHAFVLSELPRIIKDNLYRDAKSLFQEKAQEQVGITPNYEVIQEWGPDHARQFKVGVYLGKDLVADGEGPSKQEAQQKAAEMALKAKGW</sequence>
<dbReference type="PROSITE" id="PS00517">
    <property type="entry name" value="RNASE_3_1"/>
    <property type="match status" value="1"/>
</dbReference>
<feature type="domain" description="RNase III" evidence="11">
    <location>
        <begin position="16"/>
        <end position="144"/>
    </location>
</feature>
<keyword evidence="9" id="KW-0819">tRNA processing</keyword>
<keyword evidence="5 9" id="KW-0540">Nuclease</keyword>
<dbReference type="FunFam" id="1.10.1520.10:FF:000001">
    <property type="entry name" value="Ribonuclease 3"/>
    <property type="match status" value="1"/>
</dbReference>
<organism evidence="12 13">
    <name type="scientific">Candidatus Yanofskybacteria bacterium GW2011_GWA1_41_6</name>
    <dbReference type="NCBI Taxonomy" id="1619020"/>
    <lineage>
        <taxon>Bacteria</taxon>
        <taxon>Candidatus Yanofskyibacteriota</taxon>
    </lineage>
</organism>
<keyword evidence="9" id="KW-0479">Metal-binding</keyword>
<keyword evidence="3 9" id="KW-0698">rRNA processing</keyword>
<dbReference type="GO" id="GO:0046872">
    <property type="term" value="F:metal ion binding"/>
    <property type="evidence" value="ECO:0007669"/>
    <property type="project" value="UniProtKB-KW"/>
</dbReference>
<dbReference type="NCBIfam" id="TIGR02191">
    <property type="entry name" value="RNaseIII"/>
    <property type="match status" value="1"/>
</dbReference>
<keyword evidence="9" id="KW-0460">Magnesium</keyword>
<keyword evidence="8 9" id="KW-0694">RNA-binding</keyword>
<keyword evidence="7 9" id="KW-0378">Hydrolase</keyword>
<keyword evidence="4 9" id="KW-0507">mRNA processing</keyword>
<dbReference type="EMBL" id="LCBQ01000037">
    <property type="protein sequence ID" value="KKS12661.1"/>
    <property type="molecule type" value="Genomic_DNA"/>
</dbReference>
<comment type="subunit">
    <text evidence="9">Homodimer.</text>
</comment>
<dbReference type="InterPro" id="IPR036389">
    <property type="entry name" value="RNase_III_sf"/>
</dbReference>
<dbReference type="PANTHER" id="PTHR11207:SF0">
    <property type="entry name" value="RIBONUCLEASE 3"/>
    <property type="match status" value="1"/>
</dbReference>
<dbReference type="EC" id="3.1.26.3" evidence="9"/>
<evidence type="ECO:0000256" key="7">
    <source>
        <dbReference type="ARBA" id="ARBA00022801"/>
    </source>
</evidence>
<dbReference type="PANTHER" id="PTHR11207">
    <property type="entry name" value="RIBONUCLEASE III"/>
    <property type="match status" value="1"/>
</dbReference>
<comment type="caution">
    <text evidence="12">The sequence shown here is derived from an EMBL/GenBank/DDBJ whole genome shotgun (WGS) entry which is preliminary data.</text>
</comment>
<dbReference type="SUPFAM" id="SSF54768">
    <property type="entry name" value="dsRNA-binding domain-like"/>
    <property type="match status" value="1"/>
</dbReference>
<dbReference type="SMART" id="SM00358">
    <property type="entry name" value="DSRM"/>
    <property type="match status" value="1"/>
</dbReference>
<feature type="binding site" evidence="9">
    <location>
        <position position="130"/>
    </location>
    <ligand>
        <name>Mg(2+)</name>
        <dbReference type="ChEBI" id="CHEBI:18420"/>
    </ligand>
</feature>
<dbReference type="InterPro" id="IPR014720">
    <property type="entry name" value="dsRBD_dom"/>
</dbReference>
<dbReference type="SUPFAM" id="SSF69065">
    <property type="entry name" value="RNase III domain-like"/>
    <property type="match status" value="1"/>
</dbReference>
<evidence type="ECO:0000313" key="12">
    <source>
        <dbReference type="EMBL" id="KKS12661.1"/>
    </source>
</evidence>
<accession>A0A0G0YSK0</accession>
<evidence type="ECO:0000256" key="2">
    <source>
        <dbReference type="ARBA" id="ARBA00010183"/>
    </source>
</evidence>
<dbReference type="SMART" id="SM00535">
    <property type="entry name" value="RIBOc"/>
    <property type="match status" value="1"/>
</dbReference>
<dbReference type="InterPro" id="IPR000999">
    <property type="entry name" value="RNase_III_dom"/>
</dbReference>
<proteinExistence type="inferred from homology"/>
<dbReference type="GO" id="GO:0005737">
    <property type="term" value="C:cytoplasm"/>
    <property type="evidence" value="ECO:0007669"/>
    <property type="project" value="UniProtKB-SubCell"/>
</dbReference>
<dbReference type="GO" id="GO:0010468">
    <property type="term" value="P:regulation of gene expression"/>
    <property type="evidence" value="ECO:0007669"/>
    <property type="project" value="TreeGrafter"/>
</dbReference>
<evidence type="ECO:0000259" key="10">
    <source>
        <dbReference type="PROSITE" id="PS50137"/>
    </source>
</evidence>
<keyword evidence="6 9" id="KW-0255">Endonuclease</keyword>
<dbReference type="Gene3D" id="3.30.160.20">
    <property type="match status" value="1"/>
</dbReference>
<evidence type="ECO:0000259" key="11">
    <source>
        <dbReference type="PROSITE" id="PS50142"/>
    </source>
</evidence>
<dbReference type="PROSITE" id="PS50142">
    <property type="entry name" value="RNASE_3_2"/>
    <property type="match status" value="1"/>
</dbReference>
<dbReference type="InterPro" id="IPR011907">
    <property type="entry name" value="RNase_III"/>
</dbReference>
<dbReference type="GO" id="GO:0008033">
    <property type="term" value="P:tRNA processing"/>
    <property type="evidence" value="ECO:0007669"/>
    <property type="project" value="UniProtKB-KW"/>
</dbReference>
<dbReference type="GO" id="GO:0019843">
    <property type="term" value="F:rRNA binding"/>
    <property type="evidence" value="ECO:0007669"/>
    <property type="project" value="UniProtKB-KW"/>
</dbReference>
<dbReference type="GO" id="GO:0006397">
    <property type="term" value="P:mRNA processing"/>
    <property type="evidence" value="ECO:0007669"/>
    <property type="project" value="UniProtKB-UniRule"/>
</dbReference>
<dbReference type="AlphaFoldDB" id="A0A0G0YSK0"/>
<comment type="similarity">
    <text evidence="2">Belongs to the ribonuclease III family.</text>
</comment>
<feature type="binding site" evidence="9">
    <location>
        <position position="133"/>
    </location>
    <ligand>
        <name>Mg(2+)</name>
        <dbReference type="ChEBI" id="CHEBI:18420"/>
    </ligand>
</feature>
<name>A0A0G0YSK0_9BACT</name>
<evidence type="ECO:0000256" key="9">
    <source>
        <dbReference type="HAMAP-Rule" id="MF_00104"/>
    </source>
</evidence>
<evidence type="ECO:0000256" key="4">
    <source>
        <dbReference type="ARBA" id="ARBA00022664"/>
    </source>
</evidence>
<feature type="active site" evidence="9">
    <location>
        <position position="62"/>
    </location>
</feature>
<dbReference type="Gene3D" id="1.10.1520.10">
    <property type="entry name" value="Ribonuclease III domain"/>
    <property type="match status" value="1"/>
</dbReference>
<feature type="binding site" evidence="9">
    <location>
        <position position="58"/>
    </location>
    <ligand>
        <name>Mg(2+)</name>
        <dbReference type="ChEBI" id="CHEBI:18420"/>
    </ligand>
</feature>
<dbReference type="HAMAP" id="MF_00104">
    <property type="entry name" value="RNase_III"/>
    <property type="match status" value="1"/>
</dbReference>
<dbReference type="Proteomes" id="UP000034380">
    <property type="component" value="Unassembled WGS sequence"/>
</dbReference>
<dbReference type="Pfam" id="PF00035">
    <property type="entry name" value="dsrm"/>
    <property type="match status" value="1"/>
</dbReference>
<keyword evidence="9" id="KW-0963">Cytoplasm</keyword>
<evidence type="ECO:0000256" key="3">
    <source>
        <dbReference type="ARBA" id="ARBA00022552"/>
    </source>
</evidence>
<gene>
    <name evidence="9" type="primary">rnc</name>
    <name evidence="12" type="ORF">UU70_C0037G0007</name>
</gene>
<dbReference type="CDD" id="cd10845">
    <property type="entry name" value="DSRM_RNAse_III_family"/>
    <property type="match status" value="1"/>
</dbReference>